<evidence type="ECO:0000313" key="3">
    <source>
        <dbReference type="Proteomes" id="UP000001072"/>
    </source>
</evidence>
<dbReference type="RefSeq" id="XP_007409126.1">
    <property type="nucleotide sequence ID" value="XM_007409064.1"/>
</dbReference>
<dbReference type="GeneID" id="18922658"/>
<protein>
    <submittedName>
        <fullName evidence="2">Uncharacterized protein</fullName>
    </submittedName>
</protein>
<sequence>MNMRPCKCSQCDPHGCARILRLLPTTKHSDFGTLMSSSPEQPEDVSLFSMPKKITKRKFSGDIPLVCKRNDPIRLSLAMIDLAVILVGEFEGLFQATYPNGSHMHLSALFDREEAWQVVKNYEAVKNGTFLREILGGETLPGHFVLVRNSIHSWIKSPVYHKYQQDLEDERIRQEQAILDSNLIEEEHQEQMRLKQIESDIKKAGIAERKRIRLQKAIDKQRAKEEKLRQRQEELLSVSSSSDPTNSSIPVFLSFIDPQMNREGNFFLASSLSIFLSLPMPSNSMSSTSSLSSVAYDTLTGSANVNRITMMVSSN</sequence>
<dbReference type="VEuPathDB" id="FungiDB:MELLADRAFT_105589"/>
<dbReference type="AlphaFoldDB" id="F4RIP9"/>
<dbReference type="KEGG" id="mlr:MELLADRAFT_105589"/>
<reference evidence="2" key="2">
    <citation type="submission" date="2011-04" db="EMBL/GenBank/DDBJ databases">
        <title>Obligate Biotrophy Features Unraveled by the Genomic Analysis of the Rust Fungi, Melampsora larici-populina and Puccinia graminis f. sp. tritici.</title>
        <authorList>
            <consortium name="US DOE Joint Genome Institute (JGI-PGF)"/>
            <person name="Duplessis S."/>
            <person name="Cuomo C."/>
            <person name="Lin Y.-C."/>
            <person name="Aerts A."/>
            <person name="Tisserant E."/>
            <person name="Veneault-Fourrey C."/>
            <person name="Joly D."/>
            <person name="Hacquard S."/>
            <person name="Amselem J."/>
            <person name="Cantarel B."/>
            <person name="Readman C."/>
            <person name="Coutinho P."/>
            <person name="Feau N."/>
            <person name="Field M."/>
            <person name="Frey P."/>
            <person name="Gelhaye E."/>
            <person name="Goldberg J."/>
            <person name="Grabherr M."/>
            <person name="Kodira C."/>
            <person name="Kohler A."/>
            <person name="Kues U."/>
            <person name="Lindquist E."/>
            <person name="Lucas S."/>
            <person name="Mago R."/>
            <person name="Mauceli E."/>
            <person name="Morin E."/>
            <person name="Murat C."/>
            <person name="Pangilinan J."/>
            <person name="Park R."/>
            <person name="Pearson M."/>
            <person name="Quesneville H."/>
            <person name="Rouhier N."/>
            <person name="Sakthikumar S."/>
            <person name="Salamov A."/>
            <person name="Schmutz J."/>
            <person name="Selles B."/>
            <person name="Shapiro H."/>
            <person name="Tangay P."/>
            <person name="Tuskan G."/>
            <person name="Henrissat B."/>
            <person name="Van de Peer Y."/>
            <person name="Rouze P."/>
            <person name="Schein J."/>
            <person name="Ellis J."/>
            <person name="Dodds P."/>
            <person name="Zhong S."/>
            <person name="Hamelin R."/>
            <person name="Grigoriev I."/>
            <person name="Szabo L."/>
            <person name="Martin F."/>
        </authorList>
    </citation>
    <scope>NUCLEOTIDE SEQUENCE</scope>
    <source>
        <strain evidence="2">98AG31</strain>
    </source>
</reference>
<organism evidence="3">
    <name type="scientific">Melampsora larici-populina (strain 98AG31 / pathotype 3-4-7)</name>
    <name type="common">Poplar leaf rust fungus</name>
    <dbReference type="NCBI Taxonomy" id="747676"/>
    <lineage>
        <taxon>Eukaryota</taxon>
        <taxon>Fungi</taxon>
        <taxon>Dikarya</taxon>
        <taxon>Basidiomycota</taxon>
        <taxon>Pucciniomycotina</taxon>
        <taxon>Pucciniomycetes</taxon>
        <taxon>Pucciniales</taxon>
        <taxon>Melampsoraceae</taxon>
        <taxon>Melampsora</taxon>
    </lineage>
</organism>
<dbReference type="EMBL" id="GL883103">
    <property type="protein sequence ID" value="EGG07789.1"/>
    <property type="molecule type" value="Genomic_DNA"/>
</dbReference>
<dbReference type="RefSeq" id="XP_007409121.1">
    <property type="nucleotide sequence ID" value="XM_007409059.1"/>
</dbReference>
<gene>
    <name evidence="2" type="ORF">MELLADRAFT_105583</name>
    <name evidence="1" type="ORF">MELLADRAFT_105589</name>
</gene>
<dbReference type="HOGENOM" id="CLU_076659_0_0_1"/>
<proteinExistence type="predicted"/>
<dbReference type="GeneID" id="18922655"/>
<evidence type="ECO:0000313" key="2">
    <source>
        <dbReference type="EMBL" id="EGG07794.1"/>
    </source>
</evidence>
<accession>F4RIP9</accession>
<dbReference type="EMBL" id="GL883103">
    <property type="protein sequence ID" value="EGG07794.1"/>
    <property type="molecule type" value="Genomic_DNA"/>
</dbReference>
<name>F4RIP9_MELLP</name>
<dbReference type="OrthoDB" id="10375346at2759"/>
<dbReference type="KEGG" id="mlr:MELLADRAFT_105583"/>
<dbReference type="VEuPathDB" id="FungiDB:MELLADRAFT_105583"/>
<keyword evidence="3" id="KW-1185">Reference proteome</keyword>
<evidence type="ECO:0000313" key="1">
    <source>
        <dbReference type="EMBL" id="EGG07789.1"/>
    </source>
</evidence>
<reference evidence="3" key="1">
    <citation type="journal article" date="2011" name="Proc. Natl. Acad. Sci. U.S.A.">
        <title>Obligate biotrophy features unraveled by the genomic analysis of rust fungi.</title>
        <authorList>
            <person name="Duplessis S."/>
            <person name="Cuomo C.A."/>
            <person name="Lin Y.-C."/>
            <person name="Aerts A."/>
            <person name="Tisserant E."/>
            <person name="Veneault-Fourrey C."/>
            <person name="Joly D.L."/>
            <person name="Hacquard S."/>
            <person name="Amselem J."/>
            <person name="Cantarel B.L."/>
            <person name="Chiu R."/>
            <person name="Coutinho P.M."/>
            <person name="Feau N."/>
            <person name="Field M."/>
            <person name="Frey P."/>
            <person name="Gelhaye E."/>
            <person name="Goldberg J."/>
            <person name="Grabherr M.G."/>
            <person name="Kodira C.D."/>
            <person name="Kohler A."/>
            <person name="Kuees U."/>
            <person name="Lindquist E.A."/>
            <person name="Lucas S.M."/>
            <person name="Mago R."/>
            <person name="Mauceli E."/>
            <person name="Morin E."/>
            <person name="Murat C."/>
            <person name="Pangilinan J.L."/>
            <person name="Park R."/>
            <person name="Pearson M."/>
            <person name="Quesneville H."/>
            <person name="Rouhier N."/>
            <person name="Sakthikumar S."/>
            <person name="Salamov A.A."/>
            <person name="Schmutz J."/>
            <person name="Selles B."/>
            <person name="Shapiro H."/>
            <person name="Tanguay P."/>
            <person name="Tuskan G.A."/>
            <person name="Henrissat B."/>
            <person name="Van de Peer Y."/>
            <person name="Rouze P."/>
            <person name="Ellis J.G."/>
            <person name="Dodds P.N."/>
            <person name="Schein J.E."/>
            <person name="Zhong S."/>
            <person name="Hamelin R.C."/>
            <person name="Grigoriev I.V."/>
            <person name="Szabo L.J."/>
            <person name="Martin F."/>
        </authorList>
    </citation>
    <scope>NUCLEOTIDE SEQUENCE [LARGE SCALE GENOMIC DNA]</scope>
    <source>
        <strain evidence="3">98AG31 / pathotype 3-4-7</strain>
    </source>
</reference>
<dbReference type="Proteomes" id="UP000001072">
    <property type="component" value="Unassembled WGS sequence"/>
</dbReference>